<evidence type="ECO:0000256" key="1">
    <source>
        <dbReference type="SAM" id="Phobius"/>
    </source>
</evidence>
<evidence type="ECO:0000313" key="3">
    <source>
        <dbReference type="Proteomes" id="UP001501752"/>
    </source>
</evidence>
<keyword evidence="3" id="KW-1185">Reference proteome</keyword>
<dbReference type="RefSeq" id="WP_345698271.1">
    <property type="nucleotide sequence ID" value="NZ_BAABIS010000001.1"/>
</dbReference>
<keyword evidence="1" id="KW-0812">Transmembrane</keyword>
<dbReference type="InterPro" id="IPR046492">
    <property type="entry name" value="DUF6585"/>
</dbReference>
<sequence>MAAPTVPVTQEPLPEAVQALAAAERLGALRETFLPKRHGAGRVTAMLFFTVLGLACFVLPGLFFLWVLWQTPNFNRKQAARRLHLFDHGLVVVDHTGPVGALRWDSMAALQQITERYANGIHVGTGYVYTLYKRDGATIKVTDLFANPERWGVIIQHAITNAQLPGVLEALGRGETVRFGDIAVTTGGVATPKRGATGWAEVQRFEVKNGMVFLSKAGKLLPWSSTPVAKIPNFFLFLATVERLRRQQSAA</sequence>
<dbReference type="Pfam" id="PF20226">
    <property type="entry name" value="DUF6585"/>
    <property type="match status" value="1"/>
</dbReference>
<protein>
    <submittedName>
        <fullName evidence="2">Uncharacterized protein</fullName>
    </submittedName>
</protein>
<reference evidence="3" key="1">
    <citation type="journal article" date="2019" name="Int. J. Syst. Evol. Microbiol.">
        <title>The Global Catalogue of Microorganisms (GCM) 10K type strain sequencing project: providing services to taxonomists for standard genome sequencing and annotation.</title>
        <authorList>
            <consortium name="The Broad Institute Genomics Platform"/>
            <consortium name="The Broad Institute Genome Sequencing Center for Infectious Disease"/>
            <person name="Wu L."/>
            <person name="Ma J."/>
        </authorList>
    </citation>
    <scope>NUCLEOTIDE SEQUENCE [LARGE SCALE GENOMIC DNA]</scope>
    <source>
        <strain evidence="3">JCM 13006</strain>
    </source>
</reference>
<dbReference type="EMBL" id="BAABIS010000001">
    <property type="protein sequence ID" value="GAA4858785.1"/>
    <property type="molecule type" value="Genomic_DNA"/>
</dbReference>
<accession>A0ABP9DYB9</accession>
<gene>
    <name evidence="2" type="ORF">GCM10023235_40660</name>
</gene>
<keyword evidence="1" id="KW-1133">Transmembrane helix</keyword>
<feature type="transmembrane region" description="Helical" evidence="1">
    <location>
        <begin position="46"/>
        <end position="69"/>
    </location>
</feature>
<proteinExistence type="predicted"/>
<keyword evidence="1" id="KW-0472">Membrane</keyword>
<comment type="caution">
    <text evidence="2">The sequence shown here is derived from an EMBL/GenBank/DDBJ whole genome shotgun (WGS) entry which is preliminary data.</text>
</comment>
<organism evidence="2 3">
    <name type="scientific">Kitasatospora terrestris</name>
    <dbReference type="NCBI Taxonomy" id="258051"/>
    <lineage>
        <taxon>Bacteria</taxon>
        <taxon>Bacillati</taxon>
        <taxon>Actinomycetota</taxon>
        <taxon>Actinomycetes</taxon>
        <taxon>Kitasatosporales</taxon>
        <taxon>Streptomycetaceae</taxon>
        <taxon>Kitasatospora</taxon>
    </lineage>
</organism>
<evidence type="ECO:0000313" key="2">
    <source>
        <dbReference type="EMBL" id="GAA4858785.1"/>
    </source>
</evidence>
<dbReference type="Proteomes" id="UP001501752">
    <property type="component" value="Unassembled WGS sequence"/>
</dbReference>
<name>A0ABP9DYB9_9ACTN</name>